<keyword evidence="10" id="KW-0413">Isomerase</keyword>
<evidence type="ECO:0000256" key="4">
    <source>
        <dbReference type="ARBA" id="ARBA00022705"/>
    </source>
</evidence>
<evidence type="ECO:0000256" key="6">
    <source>
        <dbReference type="ARBA" id="ARBA00022801"/>
    </source>
</evidence>
<evidence type="ECO:0000256" key="11">
    <source>
        <dbReference type="ARBA" id="ARBA00044932"/>
    </source>
</evidence>
<dbReference type="GO" id="GO:1990077">
    <property type="term" value="C:primosome complex"/>
    <property type="evidence" value="ECO:0007669"/>
    <property type="project" value="UniProtKB-UniRule"/>
</dbReference>
<proteinExistence type="inferred from homology"/>
<sequence length="515" mass="56716">MSTSTLHLTPIPGGADAPAEGVPARVPPHNYEAEQALLGAILVNNRAYEKVSEYLLAEHFAHPAHASIYRACGRLLEAGHMVTPVTLKTYLERDAAVSEVGGMEYLTTLVNSVVTIINAGDYGRQIYDLYLRRQLIDLGEDLVNNAYTVDFDSSARDHIESAEQQLYDLATTGDMDQGFQQFSDALAGAIEMAQNAHRRAGTLAGVTTGLIDMDRKLGGLHPSDLLILAGRPSMGKTSLATNIAFNAAKAYKETIDDNGIRKVEEGARVAFFSLEMSAEQLASRILAEQAEISSHKLRTGDLDDADFQRMIQVSQELQNLPLYIDDTPALTVSALRTRCRRLARQNGGQGLGLIIIDYLQLLSGGGGKSSENRVQEVSAITRGLKALAKEMDVPVMALSQLSRAVEQRDDKKPQLADLRESGSIEQDADVVMFVYREEYYLARAEPGRKPEEDEARFGERYTQWQERLEKATNVGEVIIGKQRHGPIGSVRLFFDSQYTKFGNLVNADQYADDDE</sequence>
<comment type="subunit">
    <text evidence="2">Homohexamer.</text>
</comment>
<dbReference type="GO" id="GO:0042802">
    <property type="term" value="F:identical protein binding"/>
    <property type="evidence" value="ECO:0007669"/>
    <property type="project" value="UniProtKB-ARBA"/>
</dbReference>
<dbReference type="AlphaFoldDB" id="K9HQ13"/>
<reference evidence="17 18" key="1">
    <citation type="journal article" date="2013" name="Genome Announc.">
        <title>Draft Genome Sequence of an Alphaproteobacterium, Caenispirillum salinarum AK4(T), Isolated from a Solar Saltern.</title>
        <authorList>
            <person name="Khatri I."/>
            <person name="Singh A."/>
            <person name="Korpole S."/>
            <person name="Pinnaka A.K."/>
            <person name="Subramanian S."/>
        </authorList>
    </citation>
    <scope>NUCLEOTIDE SEQUENCE [LARGE SCALE GENOMIC DNA]</scope>
    <source>
        <strain evidence="17 18">AK4</strain>
    </source>
</reference>
<dbReference type="SUPFAM" id="SSF48024">
    <property type="entry name" value="N-terminal domain of DnaB helicase"/>
    <property type="match status" value="1"/>
</dbReference>
<dbReference type="NCBIfam" id="TIGR00665">
    <property type="entry name" value="DnaB"/>
    <property type="match status" value="1"/>
</dbReference>
<dbReference type="GO" id="GO:0016887">
    <property type="term" value="F:ATP hydrolysis activity"/>
    <property type="evidence" value="ECO:0007669"/>
    <property type="project" value="RHEA"/>
</dbReference>
<evidence type="ECO:0000256" key="2">
    <source>
        <dbReference type="ARBA" id="ARBA00011643"/>
    </source>
</evidence>
<keyword evidence="7 14" id="KW-0347">Helicase</keyword>
<keyword evidence="3 14" id="KW-0639">Primosome</keyword>
<evidence type="ECO:0000259" key="16">
    <source>
        <dbReference type="PROSITE" id="PS51199"/>
    </source>
</evidence>
<dbReference type="Gene3D" id="1.10.860.10">
    <property type="entry name" value="DNAb Helicase, Chain A"/>
    <property type="match status" value="1"/>
</dbReference>
<keyword evidence="18" id="KW-1185">Reference proteome</keyword>
<evidence type="ECO:0000313" key="18">
    <source>
        <dbReference type="Proteomes" id="UP000009881"/>
    </source>
</evidence>
<dbReference type="SUPFAM" id="SSF52540">
    <property type="entry name" value="P-loop containing nucleoside triphosphate hydrolases"/>
    <property type="match status" value="1"/>
</dbReference>
<name>K9HQ13_9PROT</name>
<dbReference type="PANTHER" id="PTHR30153">
    <property type="entry name" value="REPLICATIVE DNA HELICASE DNAB"/>
    <property type="match status" value="1"/>
</dbReference>
<dbReference type="PROSITE" id="PS51199">
    <property type="entry name" value="SF4_HELICASE"/>
    <property type="match status" value="1"/>
</dbReference>
<dbReference type="PANTHER" id="PTHR30153:SF2">
    <property type="entry name" value="REPLICATIVE DNA HELICASE"/>
    <property type="match status" value="1"/>
</dbReference>
<dbReference type="OrthoDB" id="9773982at2"/>
<dbReference type="InterPro" id="IPR007693">
    <property type="entry name" value="DNA_helicase_DnaB-like_N"/>
</dbReference>
<dbReference type="CDD" id="cd00984">
    <property type="entry name" value="DnaB_C"/>
    <property type="match status" value="1"/>
</dbReference>
<comment type="similarity">
    <text evidence="1 14">Belongs to the helicase family. DnaB subfamily.</text>
</comment>
<dbReference type="EC" id="5.6.2.3" evidence="13 14"/>
<dbReference type="EMBL" id="ANHY01000003">
    <property type="protein sequence ID" value="EKV32383.1"/>
    <property type="molecule type" value="Genomic_DNA"/>
</dbReference>
<keyword evidence="9 14" id="KW-0238">DNA-binding</keyword>
<evidence type="ECO:0000313" key="17">
    <source>
        <dbReference type="EMBL" id="EKV32383.1"/>
    </source>
</evidence>
<keyword evidence="5 14" id="KW-0547">Nucleotide-binding</keyword>
<evidence type="ECO:0000256" key="13">
    <source>
        <dbReference type="NCBIfam" id="TIGR00665"/>
    </source>
</evidence>
<dbReference type="Pfam" id="PF03796">
    <property type="entry name" value="DnaB_C"/>
    <property type="match status" value="1"/>
</dbReference>
<evidence type="ECO:0000256" key="5">
    <source>
        <dbReference type="ARBA" id="ARBA00022741"/>
    </source>
</evidence>
<evidence type="ECO:0000256" key="12">
    <source>
        <dbReference type="ARBA" id="ARBA00048954"/>
    </source>
</evidence>
<evidence type="ECO:0000256" key="9">
    <source>
        <dbReference type="ARBA" id="ARBA00023125"/>
    </source>
</evidence>
<keyword evidence="4 14" id="KW-0235">DNA replication</keyword>
<dbReference type="GO" id="GO:0005524">
    <property type="term" value="F:ATP binding"/>
    <property type="evidence" value="ECO:0007669"/>
    <property type="project" value="UniProtKB-UniRule"/>
</dbReference>
<accession>K9HQ13</accession>
<organism evidence="17 18">
    <name type="scientific">Caenispirillum salinarum AK4</name>
    <dbReference type="NCBI Taxonomy" id="1238182"/>
    <lineage>
        <taxon>Bacteria</taxon>
        <taxon>Pseudomonadati</taxon>
        <taxon>Pseudomonadota</taxon>
        <taxon>Alphaproteobacteria</taxon>
        <taxon>Rhodospirillales</taxon>
        <taxon>Novispirillaceae</taxon>
        <taxon>Caenispirillum</taxon>
    </lineage>
</organism>
<comment type="caution">
    <text evidence="17">The sequence shown here is derived from an EMBL/GenBank/DDBJ whole genome shotgun (WGS) entry which is preliminary data.</text>
</comment>
<evidence type="ECO:0000256" key="10">
    <source>
        <dbReference type="ARBA" id="ARBA00023235"/>
    </source>
</evidence>
<dbReference type="GO" id="GO:0005829">
    <property type="term" value="C:cytosol"/>
    <property type="evidence" value="ECO:0007669"/>
    <property type="project" value="TreeGrafter"/>
</dbReference>
<comment type="function">
    <text evidence="11 14">The main replicative DNA helicase, it participates in initiation and elongation during chromosome replication. Travels ahead of the DNA replisome, separating dsDNA into templates for DNA synthesis. A processive ATP-dependent 5'-3' DNA helicase it has DNA-dependent ATPase activity.</text>
</comment>
<evidence type="ECO:0000256" key="8">
    <source>
        <dbReference type="ARBA" id="ARBA00022840"/>
    </source>
</evidence>
<dbReference type="SMART" id="SM00382">
    <property type="entry name" value="AAA"/>
    <property type="match status" value="1"/>
</dbReference>
<evidence type="ECO:0000256" key="7">
    <source>
        <dbReference type="ARBA" id="ARBA00022806"/>
    </source>
</evidence>
<dbReference type="Gene3D" id="3.40.50.300">
    <property type="entry name" value="P-loop containing nucleotide triphosphate hydrolases"/>
    <property type="match status" value="1"/>
</dbReference>
<keyword evidence="6 14" id="KW-0378">Hydrolase</keyword>
<dbReference type="FunFam" id="3.40.50.300:FF:000076">
    <property type="entry name" value="Replicative DNA helicase"/>
    <property type="match status" value="1"/>
</dbReference>
<evidence type="ECO:0000256" key="14">
    <source>
        <dbReference type="RuleBase" id="RU362085"/>
    </source>
</evidence>
<dbReference type="Proteomes" id="UP000009881">
    <property type="component" value="Unassembled WGS sequence"/>
</dbReference>
<evidence type="ECO:0000256" key="1">
    <source>
        <dbReference type="ARBA" id="ARBA00008428"/>
    </source>
</evidence>
<dbReference type="NCBIfam" id="NF006606">
    <property type="entry name" value="PRK09165.1"/>
    <property type="match status" value="1"/>
</dbReference>
<dbReference type="Pfam" id="PF00772">
    <property type="entry name" value="DnaB"/>
    <property type="match status" value="1"/>
</dbReference>
<dbReference type="InterPro" id="IPR007692">
    <property type="entry name" value="DNA_helicase_DnaB"/>
</dbReference>
<dbReference type="RefSeq" id="WP_009538871.1">
    <property type="nucleotide sequence ID" value="NZ_ANHY01000003.1"/>
</dbReference>
<feature type="region of interest" description="Disordered" evidence="15">
    <location>
        <begin position="1"/>
        <end position="25"/>
    </location>
</feature>
<dbReference type="InterPro" id="IPR016136">
    <property type="entry name" value="DNA_helicase_N/primase_C"/>
</dbReference>
<evidence type="ECO:0000256" key="3">
    <source>
        <dbReference type="ARBA" id="ARBA00022515"/>
    </source>
</evidence>
<keyword evidence="8 14" id="KW-0067">ATP-binding</keyword>
<dbReference type="InterPro" id="IPR027417">
    <property type="entry name" value="P-loop_NTPase"/>
</dbReference>
<evidence type="ECO:0000256" key="15">
    <source>
        <dbReference type="SAM" id="MobiDB-lite"/>
    </source>
</evidence>
<dbReference type="eggNOG" id="COG0305">
    <property type="taxonomic scope" value="Bacteria"/>
</dbReference>
<dbReference type="InterPro" id="IPR036185">
    <property type="entry name" value="DNA_heli_DnaB-like_N_sf"/>
</dbReference>
<dbReference type="GO" id="GO:0003677">
    <property type="term" value="F:DNA binding"/>
    <property type="evidence" value="ECO:0007669"/>
    <property type="project" value="UniProtKB-UniRule"/>
</dbReference>
<feature type="domain" description="SF4 helicase" evidence="16">
    <location>
        <begin position="199"/>
        <end position="508"/>
    </location>
</feature>
<dbReference type="STRING" id="1238182.C882_2462"/>
<dbReference type="PATRIC" id="fig|1238182.3.peg.422"/>
<dbReference type="GO" id="GO:0043139">
    <property type="term" value="F:5'-3' DNA helicase activity"/>
    <property type="evidence" value="ECO:0007669"/>
    <property type="project" value="UniProtKB-EC"/>
</dbReference>
<dbReference type="GO" id="GO:0006269">
    <property type="term" value="P:DNA replication, synthesis of primer"/>
    <property type="evidence" value="ECO:0007669"/>
    <property type="project" value="UniProtKB-UniRule"/>
</dbReference>
<dbReference type="InterPro" id="IPR003593">
    <property type="entry name" value="AAA+_ATPase"/>
</dbReference>
<dbReference type="InterPro" id="IPR007694">
    <property type="entry name" value="DNA_helicase_DnaB-like_C"/>
</dbReference>
<gene>
    <name evidence="17" type="ORF">C882_2462</name>
</gene>
<protein>
    <recommendedName>
        <fullName evidence="13 14">Replicative DNA helicase</fullName>
        <ecNumber evidence="13 14">5.6.2.3</ecNumber>
    </recommendedName>
</protein>
<comment type="catalytic activity">
    <reaction evidence="12 14">
        <text>ATP + H2O = ADP + phosphate + H(+)</text>
        <dbReference type="Rhea" id="RHEA:13065"/>
        <dbReference type="ChEBI" id="CHEBI:15377"/>
        <dbReference type="ChEBI" id="CHEBI:15378"/>
        <dbReference type="ChEBI" id="CHEBI:30616"/>
        <dbReference type="ChEBI" id="CHEBI:43474"/>
        <dbReference type="ChEBI" id="CHEBI:456216"/>
        <dbReference type="EC" id="5.6.2.3"/>
    </reaction>
</comment>